<dbReference type="InterPro" id="IPR051131">
    <property type="entry name" value="NEK_Ser/Thr_kinase_NIMA"/>
</dbReference>
<evidence type="ECO:0000256" key="2">
    <source>
        <dbReference type="ARBA" id="ARBA00022527"/>
    </source>
</evidence>
<keyword evidence="3" id="KW-0808">Transferase</keyword>
<feature type="compositionally biased region" description="Polar residues" evidence="9">
    <location>
        <begin position="317"/>
        <end position="328"/>
    </location>
</feature>
<dbReference type="GO" id="GO:0005524">
    <property type="term" value="F:ATP binding"/>
    <property type="evidence" value="ECO:0007669"/>
    <property type="project" value="UniProtKB-KW"/>
</dbReference>
<evidence type="ECO:0000256" key="9">
    <source>
        <dbReference type="SAM" id="MobiDB-lite"/>
    </source>
</evidence>
<dbReference type="GO" id="GO:0004674">
    <property type="term" value="F:protein serine/threonine kinase activity"/>
    <property type="evidence" value="ECO:0007669"/>
    <property type="project" value="UniProtKB-KW"/>
</dbReference>
<proteinExistence type="predicted"/>
<evidence type="ECO:0000256" key="3">
    <source>
        <dbReference type="ARBA" id="ARBA00022679"/>
    </source>
</evidence>
<gene>
    <name evidence="10" type="ORF">SMRZ_LOCUS5673</name>
</gene>
<keyword evidence="5" id="KW-0418">Kinase</keyword>
<protein>
    <recommendedName>
        <fullName evidence="1">non-specific serine/threonine protein kinase</fullName>
        <ecNumber evidence="1">2.7.11.1</ecNumber>
    </recommendedName>
</protein>
<sequence length="346" mass="40476">MFTSDVSEPLETPKQSILKRRDLTDRQSLDQLFNNIDLQHGSAAYMLLRMREVIGQRTFSDCLFRKRFLTELPQQVKALLVTFQNNAVYELVVSVDRIFEITKSSNRDGFSVKEKPQTTQNDITELCHTRTLYLRFRNDRKRSHTTRRSTSPCQTPRNWKNYTEERSLDNFYSLRVVKCWNSQPAELFQMVQMVQMVVDGIEFRVLESSNSMATTLIGTPYYMSPELFANKPYNHKVPDMPTQYSPELLELMRAMLHLKPEKRPSARRVLSNSFIRKHIVLFLEATKDRANHSQNHSTTEDEVQNTNQLAECETGVPSITNQPSNEIKMSNEKRTNQTEQVKLIYY</sequence>
<comment type="catalytic activity">
    <reaction evidence="8">
        <text>L-seryl-[protein] + ATP = O-phospho-L-seryl-[protein] + ADP + H(+)</text>
        <dbReference type="Rhea" id="RHEA:17989"/>
        <dbReference type="Rhea" id="RHEA-COMP:9863"/>
        <dbReference type="Rhea" id="RHEA-COMP:11604"/>
        <dbReference type="ChEBI" id="CHEBI:15378"/>
        <dbReference type="ChEBI" id="CHEBI:29999"/>
        <dbReference type="ChEBI" id="CHEBI:30616"/>
        <dbReference type="ChEBI" id="CHEBI:83421"/>
        <dbReference type="ChEBI" id="CHEBI:456216"/>
        <dbReference type="EC" id="2.7.11.1"/>
    </reaction>
</comment>
<dbReference type="Proteomes" id="UP000277204">
    <property type="component" value="Unassembled WGS sequence"/>
</dbReference>
<evidence type="ECO:0000256" key="5">
    <source>
        <dbReference type="ARBA" id="ARBA00022777"/>
    </source>
</evidence>
<reference evidence="10 11" key="1">
    <citation type="submission" date="2018-11" db="EMBL/GenBank/DDBJ databases">
        <authorList>
            <consortium name="Pathogen Informatics"/>
        </authorList>
    </citation>
    <scope>NUCLEOTIDE SEQUENCE [LARGE SCALE GENOMIC DNA]</scope>
    <source>
        <strain evidence="10 11">Zambia</strain>
    </source>
</reference>
<evidence type="ECO:0000313" key="11">
    <source>
        <dbReference type="Proteomes" id="UP000277204"/>
    </source>
</evidence>
<keyword evidence="6" id="KW-0067">ATP-binding</keyword>
<dbReference type="PANTHER" id="PTHR44899">
    <property type="entry name" value="CAMK FAMILY PROTEIN KINASE"/>
    <property type="match status" value="1"/>
</dbReference>
<dbReference type="EC" id="2.7.11.1" evidence="1"/>
<dbReference type="Gene3D" id="1.10.510.10">
    <property type="entry name" value="Transferase(Phosphotransferase) domain 1"/>
    <property type="match status" value="2"/>
</dbReference>
<comment type="catalytic activity">
    <reaction evidence="7">
        <text>L-threonyl-[protein] + ATP = O-phospho-L-threonyl-[protein] + ADP + H(+)</text>
        <dbReference type="Rhea" id="RHEA:46608"/>
        <dbReference type="Rhea" id="RHEA-COMP:11060"/>
        <dbReference type="Rhea" id="RHEA-COMP:11605"/>
        <dbReference type="ChEBI" id="CHEBI:15378"/>
        <dbReference type="ChEBI" id="CHEBI:30013"/>
        <dbReference type="ChEBI" id="CHEBI:30616"/>
        <dbReference type="ChEBI" id="CHEBI:61977"/>
        <dbReference type="ChEBI" id="CHEBI:456216"/>
        <dbReference type="EC" id="2.7.11.1"/>
    </reaction>
</comment>
<keyword evidence="4" id="KW-0547">Nucleotide-binding</keyword>
<name>A0A183LPE8_9TREM</name>
<dbReference type="PANTHER" id="PTHR44899:SF7">
    <property type="entry name" value="NIMA-RELATED KINASE"/>
    <property type="match status" value="1"/>
</dbReference>
<evidence type="ECO:0000256" key="1">
    <source>
        <dbReference type="ARBA" id="ARBA00012513"/>
    </source>
</evidence>
<dbReference type="SUPFAM" id="SSF56112">
    <property type="entry name" value="Protein kinase-like (PK-like)"/>
    <property type="match status" value="1"/>
</dbReference>
<dbReference type="AlphaFoldDB" id="A0A183LPE8"/>
<evidence type="ECO:0000256" key="6">
    <source>
        <dbReference type="ARBA" id="ARBA00022840"/>
    </source>
</evidence>
<accession>A0A183LPE8</accession>
<evidence type="ECO:0000256" key="4">
    <source>
        <dbReference type="ARBA" id="ARBA00022741"/>
    </source>
</evidence>
<keyword evidence="2" id="KW-0723">Serine/threonine-protein kinase</keyword>
<evidence type="ECO:0000313" key="10">
    <source>
        <dbReference type="EMBL" id="VDO67274.1"/>
    </source>
</evidence>
<organism evidence="10 11">
    <name type="scientific">Schistosoma margrebowiei</name>
    <dbReference type="NCBI Taxonomy" id="48269"/>
    <lineage>
        <taxon>Eukaryota</taxon>
        <taxon>Metazoa</taxon>
        <taxon>Spiralia</taxon>
        <taxon>Lophotrochozoa</taxon>
        <taxon>Platyhelminthes</taxon>
        <taxon>Trematoda</taxon>
        <taxon>Digenea</taxon>
        <taxon>Strigeidida</taxon>
        <taxon>Schistosomatoidea</taxon>
        <taxon>Schistosomatidae</taxon>
        <taxon>Schistosoma</taxon>
    </lineage>
</organism>
<dbReference type="EMBL" id="UZAI01001994">
    <property type="protein sequence ID" value="VDO67274.1"/>
    <property type="molecule type" value="Genomic_DNA"/>
</dbReference>
<keyword evidence="11" id="KW-1185">Reference proteome</keyword>
<dbReference type="STRING" id="48269.A0A183LPE8"/>
<evidence type="ECO:0000256" key="8">
    <source>
        <dbReference type="ARBA" id="ARBA00048679"/>
    </source>
</evidence>
<feature type="region of interest" description="Disordered" evidence="9">
    <location>
        <begin position="315"/>
        <end position="335"/>
    </location>
</feature>
<evidence type="ECO:0000256" key="7">
    <source>
        <dbReference type="ARBA" id="ARBA00047899"/>
    </source>
</evidence>
<dbReference type="InterPro" id="IPR011009">
    <property type="entry name" value="Kinase-like_dom_sf"/>
</dbReference>